<organism evidence="1 2">
    <name type="scientific">Agrococcus baldri</name>
    <dbReference type="NCBI Taxonomy" id="153730"/>
    <lineage>
        <taxon>Bacteria</taxon>
        <taxon>Bacillati</taxon>
        <taxon>Actinomycetota</taxon>
        <taxon>Actinomycetes</taxon>
        <taxon>Micrococcales</taxon>
        <taxon>Microbacteriaceae</taxon>
        <taxon>Agrococcus</taxon>
    </lineage>
</organism>
<accession>A0AA87RM16</accession>
<dbReference type="AlphaFoldDB" id="A0AA87RM16"/>
<gene>
    <name evidence="1" type="ORF">ABA31_19280</name>
</gene>
<evidence type="ECO:0000313" key="1">
    <source>
        <dbReference type="EMBL" id="GEK80577.1"/>
    </source>
</evidence>
<reference evidence="1 2" key="1">
    <citation type="submission" date="2019-07" db="EMBL/GenBank/DDBJ databases">
        <title>Whole genome shotgun sequence of Agrococcus baldri NBRC 103055.</title>
        <authorList>
            <person name="Hosoyama A."/>
            <person name="Uohara A."/>
            <person name="Ohji S."/>
            <person name="Ichikawa N."/>
        </authorList>
    </citation>
    <scope>NUCLEOTIDE SEQUENCE [LARGE SCALE GENOMIC DNA]</scope>
    <source>
        <strain evidence="1 2">NBRC 103055</strain>
    </source>
</reference>
<evidence type="ECO:0000313" key="2">
    <source>
        <dbReference type="Proteomes" id="UP000321749"/>
    </source>
</evidence>
<dbReference type="Proteomes" id="UP000321749">
    <property type="component" value="Unassembled WGS sequence"/>
</dbReference>
<sequence length="89" mass="10113">MTTWDTCHCHREHATAKGFLRCKLPALKWITGHGDHALIAWCGAPTITLWHDANRAADAENLLHAIRCSTDCRQAHQIVHIDHTRKARQ</sequence>
<proteinExistence type="predicted"/>
<name>A0AA87RM16_9MICO</name>
<comment type="caution">
    <text evidence="1">The sequence shown here is derived from an EMBL/GenBank/DDBJ whole genome shotgun (WGS) entry which is preliminary data.</text>
</comment>
<protein>
    <submittedName>
        <fullName evidence="1">Uncharacterized protein</fullName>
    </submittedName>
</protein>
<dbReference type="EMBL" id="BJUU01000011">
    <property type="protein sequence ID" value="GEK80577.1"/>
    <property type="molecule type" value="Genomic_DNA"/>
</dbReference>
<keyword evidence="2" id="KW-1185">Reference proteome</keyword>